<keyword evidence="9" id="KW-1185">Reference proteome</keyword>
<keyword evidence="3" id="KW-0808">Transferase</keyword>
<evidence type="ECO:0000313" key="9">
    <source>
        <dbReference type="Proteomes" id="UP000886818"/>
    </source>
</evidence>
<evidence type="ECO:0000256" key="1">
    <source>
        <dbReference type="ARBA" id="ARBA00011900"/>
    </source>
</evidence>
<dbReference type="PANTHER" id="PTHR42933">
    <property type="entry name" value="SLR6095 PROTEIN"/>
    <property type="match status" value="1"/>
</dbReference>
<dbReference type="GO" id="GO:0032259">
    <property type="term" value="P:methylation"/>
    <property type="evidence" value="ECO:0007669"/>
    <property type="project" value="UniProtKB-KW"/>
</dbReference>
<keyword evidence="2 8" id="KW-0489">Methyltransferase</keyword>
<proteinExistence type="predicted"/>
<name>A0ABX8RAJ0_9CLOT</name>
<evidence type="ECO:0000256" key="4">
    <source>
        <dbReference type="ARBA" id="ARBA00022691"/>
    </source>
</evidence>
<dbReference type="RefSeq" id="WP_218282514.1">
    <property type="nucleotide sequence ID" value="NZ_CP078093.1"/>
</dbReference>
<dbReference type="InterPro" id="IPR051537">
    <property type="entry name" value="DNA_Adenine_Mtase"/>
</dbReference>
<evidence type="ECO:0000256" key="2">
    <source>
        <dbReference type="ARBA" id="ARBA00022603"/>
    </source>
</evidence>
<keyword evidence="4" id="KW-0949">S-adenosyl-L-methionine</keyword>
<dbReference type="InterPro" id="IPR003356">
    <property type="entry name" value="DNA_methylase_A-5"/>
</dbReference>
<evidence type="ECO:0000259" key="7">
    <source>
        <dbReference type="Pfam" id="PF02384"/>
    </source>
</evidence>
<comment type="catalytic activity">
    <reaction evidence="6">
        <text>a 2'-deoxyadenosine in DNA + S-adenosyl-L-methionine = an N(6)-methyl-2'-deoxyadenosine in DNA + S-adenosyl-L-homocysteine + H(+)</text>
        <dbReference type="Rhea" id="RHEA:15197"/>
        <dbReference type="Rhea" id="RHEA-COMP:12418"/>
        <dbReference type="Rhea" id="RHEA-COMP:12419"/>
        <dbReference type="ChEBI" id="CHEBI:15378"/>
        <dbReference type="ChEBI" id="CHEBI:57856"/>
        <dbReference type="ChEBI" id="CHEBI:59789"/>
        <dbReference type="ChEBI" id="CHEBI:90615"/>
        <dbReference type="ChEBI" id="CHEBI:90616"/>
        <dbReference type="EC" id="2.1.1.72"/>
    </reaction>
</comment>
<gene>
    <name evidence="8" type="ORF">KVH43_10680</name>
</gene>
<protein>
    <recommendedName>
        <fullName evidence="1">site-specific DNA-methyltransferase (adenine-specific)</fullName>
        <ecNumber evidence="1">2.1.1.72</ecNumber>
    </recommendedName>
</protein>
<feature type="domain" description="DNA methylase adenine-specific" evidence="7">
    <location>
        <begin position="282"/>
        <end position="566"/>
    </location>
</feature>
<accession>A0ABX8RAJ0</accession>
<evidence type="ECO:0000313" key="8">
    <source>
        <dbReference type="EMBL" id="QXM05816.1"/>
    </source>
</evidence>
<keyword evidence="5" id="KW-0680">Restriction system</keyword>
<evidence type="ECO:0000256" key="5">
    <source>
        <dbReference type="ARBA" id="ARBA00022747"/>
    </source>
</evidence>
<evidence type="ECO:0000256" key="3">
    <source>
        <dbReference type="ARBA" id="ARBA00022679"/>
    </source>
</evidence>
<dbReference type="EC" id="2.1.1.72" evidence="1"/>
<dbReference type="PANTHER" id="PTHR42933:SF1">
    <property type="entry name" value="SITE-SPECIFIC DNA-METHYLTRANSFERASE (ADENINE-SPECIFIC)"/>
    <property type="match status" value="1"/>
</dbReference>
<dbReference type="Proteomes" id="UP000886818">
    <property type="component" value="Chromosome"/>
</dbReference>
<evidence type="ECO:0000256" key="6">
    <source>
        <dbReference type="ARBA" id="ARBA00047942"/>
    </source>
</evidence>
<reference evidence="8" key="1">
    <citation type="submission" date="2021-07" db="EMBL/GenBank/DDBJ databases">
        <title>Complete genome sequence of Crassaminicella sp. 143-21, isolated from a deep-sea hydrothermal vent.</title>
        <authorList>
            <person name="Li X."/>
        </authorList>
    </citation>
    <scope>NUCLEOTIDE SEQUENCE</scope>
    <source>
        <strain evidence="8">143-21</strain>
    </source>
</reference>
<organism evidence="8 9">
    <name type="scientific">Crassaminicella indica</name>
    <dbReference type="NCBI Taxonomy" id="2855394"/>
    <lineage>
        <taxon>Bacteria</taxon>
        <taxon>Bacillati</taxon>
        <taxon>Bacillota</taxon>
        <taxon>Clostridia</taxon>
        <taxon>Eubacteriales</taxon>
        <taxon>Clostridiaceae</taxon>
        <taxon>Crassaminicella</taxon>
    </lineage>
</organism>
<dbReference type="Pfam" id="PF02384">
    <property type="entry name" value="N6_Mtase"/>
    <property type="match status" value="1"/>
</dbReference>
<dbReference type="GO" id="GO:0008168">
    <property type="term" value="F:methyltransferase activity"/>
    <property type="evidence" value="ECO:0007669"/>
    <property type="project" value="UniProtKB-KW"/>
</dbReference>
<dbReference type="EMBL" id="CP078093">
    <property type="protein sequence ID" value="QXM05816.1"/>
    <property type="molecule type" value="Genomic_DNA"/>
</dbReference>
<sequence>MNERITENLVRDILREKGYYDDKIVTVEEQSSNIPRVDKLLSDASKKGKGKGYPEFIITTSKNKSLVVVIECKADIKKHESKERKKYADYAVDGALNYADYLSKDFNVIAIGVSGQNENELKINSYLWAKGSNKYEPLNDDGILTIYDYINIVERNPIIEKKNYFELMKFSKDLHNDMRDYAKLTETEKPILVSGILIALSNQAFLHSYKYISNASDLAHSIVTTIETVVKNSKIPEGKVKNLIQVYSFIETHPELNRGDTLFNIVEKIDKHVKPFMNSYNNIDVIGQFYGEFLRYTGGDKKSLGIVLTPRHITELFAEMANLTPDSVVLDTCCGTGGFLISAMYEMIKKAGNSEEKIKHIKSNNLIGVEQQPNMFALATSNMILRGDGKSNLYLGSCFSFDEQLKSKKPTVGFINPPYSQKGEGLSELDFIKHMLDCLEPNSLGFAIVPMGTAIGTHPLKAEILKKHTLEAVMSMPDDLFYPVGVIPCIMVFRAKVPHNANYESWFGYWKDDGFVKTKNEGRIDLYHRWERIKVKWLDMYFNKKEIPGYSVKKKVTANDEWCAEAYMETDYSDITEEDFENVMKKYMVFKIMNGCDENEDE</sequence>